<comment type="similarity">
    <text evidence="1">Belongs to the methyltransferase TRM13 family.</text>
</comment>
<evidence type="ECO:0000256" key="2">
    <source>
        <dbReference type="SAM" id="MobiDB-lite"/>
    </source>
</evidence>
<proteinExistence type="inferred from homology"/>
<dbReference type="GO" id="GO:0030488">
    <property type="term" value="P:tRNA methylation"/>
    <property type="evidence" value="ECO:0007669"/>
    <property type="project" value="InterPro"/>
</dbReference>
<keyword evidence="1" id="KW-0808">Transferase</keyword>
<name>A0A0N0DUK2_LEPPY</name>
<dbReference type="VEuPathDB" id="TriTrypDB:LpyrH10_11_0590"/>
<keyword evidence="1" id="KW-0949">S-adenosyl-L-methionine</keyword>
<gene>
    <name evidence="4" type="ORF">ABB37_05594</name>
</gene>
<dbReference type="InterPro" id="IPR029063">
    <property type="entry name" value="SAM-dependent_MTases_sf"/>
</dbReference>
<feature type="compositionally biased region" description="Polar residues" evidence="2">
    <location>
        <begin position="8"/>
        <end position="20"/>
    </location>
</feature>
<dbReference type="Proteomes" id="UP000037923">
    <property type="component" value="Unassembled WGS sequence"/>
</dbReference>
<protein>
    <recommendedName>
        <fullName evidence="1">tRNA:m(4)X modification enzyme TRM13</fullName>
        <ecNumber evidence="1">2.1.1.225</ecNumber>
    </recommendedName>
</protein>
<dbReference type="Pfam" id="PF05206">
    <property type="entry name" value="TRM13"/>
    <property type="match status" value="1"/>
</dbReference>
<dbReference type="GeneID" id="26905884"/>
<dbReference type="AlphaFoldDB" id="A0A0N0DUK2"/>
<keyword evidence="1" id="KW-0862">Zinc</keyword>
<dbReference type="InterPro" id="IPR007871">
    <property type="entry name" value="Methyltransferase_TRM13"/>
</dbReference>
<evidence type="ECO:0000313" key="5">
    <source>
        <dbReference type="Proteomes" id="UP000037923"/>
    </source>
</evidence>
<comment type="function">
    <text evidence="1">tRNA methylase which 2'-O-methylates cytidine(4) in tRNA(Pro) and tRNA(Gly)(GCC), and adenosine(4) in tRNA(His).</text>
</comment>
<dbReference type="InterPro" id="IPR039044">
    <property type="entry name" value="Trm13"/>
</dbReference>
<comment type="catalytic activity">
    <reaction evidence="1">
        <text>cytidine(4) in tRNA(Pro) + S-adenosyl-L-methionine = 2'-O-methylcytidine(4) in tRNA(Pro) + S-adenosyl-L-homocysteine + H(+)</text>
        <dbReference type="Rhea" id="RHEA:32767"/>
        <dbReference type="Rhea" id="RHEA-COMP:10397"/>
        <dbReference type="Rhea" id="RHEA-COMP:10398"/>
        <dbReference type="ChEBI" id="CHEBI:15378"/>
        <dbReference type="ChEBI" id="CHEBI:57856"/>
        <dbReference type="ChEBI" id="CHEBI:59789"/>
        <dbReference type="ChEBI" id="CHEBI:74495"/>
        <dbReference type="ChEBI" id="CHEBI:82748"/>
        <dbReference type="EC" id="2.1.1.225"/>
    </reaction>
</comment>
<dbReference type="PANTHER" id="PTHR12998">
    <property type="entry name" value="TRNA:M(4)X MODIFICATION ENZYME TRM13 HOMOLOG"/>
    <property type="match status" value="1"/>
</dbReference>
<dbReference type="EC" id="2.1.1.225" evidence="1"/>
<feature type="region of interest" description="Disordered" evidence="2">
    <location>
        <begin position="1"/>
        <end position="24"/>
    </location>
</feature>
<comment type="caution">
    <text evidence="4">The sequence shown here is derived from an EMBL/GenBank/DDBJ whole genome shotgun (WGS) entry which is preliminary data.</text>
</comment>
<keyword evidence="1" id="KW-0819">tRNA processing</keyword>
<keyword evidence="1" id="KW-0489">Methyltransferase</keyword>
<dbReference type="OMA" id="GYQKCLL"/>
<evidence type="ECO:0000259" key="3">
    <source>
        <dbReference type="Pfam" id="PF05206"/>
    </source>
</evidence>
<dbReference type="EMBL" id="LGTL01000011">
    <property type="protein sequence ID" value="KPA79062.1"/>
    <property type="molecule type" value="Genomic_DNA"/>
</dbReference>
<evidence type="ECO:0000256" key="1">
    <source>
        <dbReference type="RuleBase" id="RU367103"/>
    </source>
</evidence>
<dbReference type="PANTHER" id="PTHR12998:SF1">
    <property type="entry name" value="TRNA:M(4)X MODIFICATION ENZYME TRM13"/>
    <property type="match status" value="1"/>
</dbReference>
<dbReference type="GO" id="GO:0106050">
    <property type="term" value="F:tRNA 2'-O-methyltransferase activity"/>
    <property type="evidence" value="ECO:0007669"/>
    <property type="project" value="UniProtKB-UniRule"/>
</dbReference>
<comment type="catalytic activity">
    <reaction evidence="1">
        <text>adenosine(4) in tRNA(His) + S-adenosyl-L-methionine = 2'-O-methyladenosine(4) in tRNA(His) + S-adenosyl-L-homocysteine + H(+)</text>
        <dbReference type="Rhea" id="RHEA:43196"/>
        <dbReference type="Rhea" id="RHEA-COMP:10401"/>
        <dbReference type="Rhea" id="RHEA-COMP:10402"/>
        <dbReference type="ChEBI" id="CHEBI:15378"/>
        <dbReference type="ChEBI" id="CHEBI:57856"/>
        <dbReference type="ChEBI" id="CHEBI:59789"/>
        <dbReference type="ChEBI" id="CHEBI:74411"/>
        <dbReference type="ChEBI" id="CHEBI:74477"/>
        <dbReference type="EC" id="2.1.1.225"/>
    </reaction>
</comment>
<comment type="catalytic activity">
    <reaction evidence="1">
        <text>cytidine(4) in tRNA(Gly)(GCC) + S-adenosyl-L-methionine = 2'-O-methylcytidine(4) in tRNA(Gly)(GCC) + S-adenosyl-L-homocysteine + H(+)</text>
        <dbReference type="Rhea" id="RHEA:43192"/>
        <dbReference type="Rhea" id="RHEA-COMP:10399"/>
        <dbReference type="Rhea" id="RHEA-COMP:10400"/>
        <dbReference type="ChEBI" id="CHEBI:15378"/>
        <dbReference type="ChEBI" id="CHEBI:57856"/>
        <dbReference type="ChEBI" id="CHEBI:59789"/>
        <dbReference type="ChEBI" id="CHEBI:74495"/>
        <dbReference type="ChEBI" id="CHEBI:82748"/>
        <dbReference type="EC" id="2.1.1.225"/>
    </reaction>
</comment>
<dbReference type="RefSeq" id="XP_015657501.1">
    <property type="nucleotide sequence ID" value="XM_015803676.1"/>
</dbReference>
<keyword evidence="5" id="KW-1185">Reference proteome</keyword>
<sequence length="473" mass="52429">MTHELGQLRQSLAGTPTTLQHEGPLQDTSLIGIRDLATDATVTHLRTSLFHGDLCPCAATNPTAHLWTRNNTQAYHQALLAARQARLDEGGAFNGYHHLREAGAIMRDTFCKGTCDPHLAEEWRRLIHLYTAFLPDRSHIHELENLPQEVAIGELLRDAVAAVRRGTTAANREDSEEGREDAAGAEAFALDCVVDVGGGNGFLAAQVAERLHCDAVVVDPFFPAHAIDCCPRVWPDTPHRTHAATRRRHVLHRTTALFRDVRWADVVPAAPARTALIAKHLCGSGVDEVLQQLEAQGCLPRILVLAPCCFNKVTFDAYIDPVYLRDVMGIASEAALARVHRLTDWNMSCYQSTHEALLVREEATRRRCRSAAPACSCSASPMTSDGNAAHLFSYQRRSGPRSIVNSIPCTHAFALLVEGLLNYGRVAWLRSRDYEVRLVQYVPDVVTPKNKCLLAIRRSPPPTWRNSYRRPSM</sequence>
<organism evidence="4 5">
    <name type="scientific">Leptomonas pyrrhocoris</name>
    <name type="common">Firebug parasite</name>
    <dbReference type="NCBI Taxonomy" id="157538"/>
    <lineage>
        <taxon>Eukaryota</taxon>
        <taxon>Discoba</taxon>
        <taxon>Euglenozoa</taxon>
        <taxon>Kinetoplastea</taxon>
        <taxon>Metakinetoplastina</taxon>
        <taxon>Trypanosomatida</taxon>
        <taxon>Trypanosomatidae</taxon>
        <taxon>Leishmaniinae</taxon>
        <taxon>Leptomonas</taxon>
    </lineage>
</organism>
<reference evidence="4 5" key="1">
    <citation type="submission" date="2015-07" db="EMBL/GenBank/DDBJ databases">
        <title>High-quality genome of monoxenous trypanosomatid Leptomonas pyrrhocoris.</title>
        <authorList>
            <person name="Flegontov P."/>
            <person name="Butenko A."/>
            <person name="Firsov S."/>
            <person name="Vlcek C."/>
            <person name="Logacheva M.D."/>
            <person name="Field M."/>
            <person name="Filatov D."/>
            <person name="Flegontova O."/>
            <person name="Gerasimov E."/>
            <person name="Jackson A.P."/>
            <person name="Kelly S."/>
            <person name="Opperdoes F."/>
            <person name="O'Reilly A."/>
            <person name="Votypka J."/>
            <person name="Yurchenko V."/>
            <person name="Lukes J."/>
        </authorList>
    </citation>
    <scope>NUCLEOTIDE SEQUENCE [LARGE SCALE GENOMIC DNA]</scope>
    <source>
        <strain evidence="4">H10</strain>
    </source>
</reference>
<dbReference type="Gene3D" id="3.40.50.150">
    <property type="entry name" value="Vaccinia Virus protein VP39"/>
    <property type="match status" value="1"/>
</dbReference>
<accession>A0A0N0DUK2</accession>
<feature type="domain" description="Methyltransferase TRM13" evidence="3">
    <location>
        <begin position="231"/>
        <end position="455"/>
    </location>
</feature>
<dbReference type="RefSeq" id="XP_015657500.1">
    <property type="nucleotide sequence ID" value="XM_015803675.1"/>
</dbReference>
<keyword evidence="1" id="KW-0863">Zinc-finger</keyword>
<dbReference type="GO" id="GO:0008270">
    <property type="term" value="F:zinc ion binding"/>
    <property type="evidence" value="ECO:0007669"/>
    <property type="project" value="UniProtKB-KW"/>
</dbReference>
<keyword evidence="1" id="KW-0479">Metal-binding</keyword>
<evidence type="ECO:0000313" key="4">
    <source>
        <dbReference type="EMBL" id="KPA79061.1"/>
    </source>
</evidence>
<dbReference type="OrthoDB" id="258806at2759"/>
<dbReference type="EMBL" id="LGTL01000011">
    <property type="protein sequence ID" value="KPA79061.1"/>
    <property type="molecule type" value="Genomic_DNA"/>
</dbReference>